<sequence>MVAMSGTQEPLVEVDRLVAELDQADPPTLLDVRWRLIGPPGRDDYVAGHLPGAVFVDLDTALCGVPGTGGRHPLPDPAALQAALRAAGVRAGHPLVVYDGGDGMAAARAWWTLRWAGHRPVRLLHGGYPAWVAAGRSVSTDAPAPTPGDVVVRPGDLPVLDAGQAAALAAADDAVLLDVRAAPRYRGEVEPIDPVAGHVPGAANLPAGEYIGPDGRFLAADLLSERFAAAGVTEGRAVGAYCGSGVTAAQAVLALHLAGRTDAALYVGSWSNWVADPARPVASGSTPGR</sequence>
<dbReference type="AlphaFoldDB" id="A0A328N5M6"/>
<keyword evidence="1 4" id="KW-0808">Transferase</keyword>
<dbReference type="Pfam" id="PF00581">
    <property type="entry name" value="Rhodanese"/>
    <property type="match status" value="2"/>
</dbReference>
<evidence type="ECO:0000256" key="2">
    <source>
        <dbReference type="ARBA" id="ARBA00022737"/>
    </source>
</evidence>
<evidence type="ECO:0000256" key="1">
    <source>
        <dbReference type="ARBA" id="ARBA00022679"/>
    </source>
</evidence>
<accession>A0A328N5M6</accession>
<dbReference type="PROSITE" id="PS00380">
    <property type="entry name" value="RHODANESE_1"/>
    <property type="match status" value="1"/>
</dbReference>
<proteinExistence type="predicted"/>
<dbReference type="InterPro" id="IPR045078">
    <property type="entry name" value="TST/MPST-like"/>
</dbReference>
<dbReference type="PROSITE" id="PS50206">
    <property type="entry name" value="RHODANESE_3"/>
    <property type="match status" value="2"/>
</dbReference>
<dbReference type="CDD" id="cd01449">
    <property type="entry name" value="TST_Repeat_2"/>
    <property type="match status" value="1"/>
</dbReference>
<evidence type="ECO:0000259" key="3">
    <source>
        <dbReference type="PROSITE" id="PS50206"/>
    </source>
</evidence>
<evidence type="ECO:0000313" key="4">
    <source>
        <dbReference type="EMBL" id="RAN97025.1"/>
    </source>
</evidence>
<dbReference type="Proteomes" id="UP000249045">
    <property type="component" value="Unassembled WGS sequence"/>
</dbReference>
<keyword evidence="7" id="KW-1185">Reference proteome</keyword>
<dbReference type="EMBL" id="PYAC01000023">
    <property type="protein sequence ID" value="RAO14139.1"/>
    <property type="molecule type" value="Genomic_DNA"/>
</dbReference>
<dbReference type="GO" id="GO:0004792">
    <property type="term" value="F:thiosulfate-cyanide sulfurtransferase activity"/>
    <property type="evidence" value="ECO:0007669"/>
    <property type="project" value="InterPro"/>
</dbReference>
<dbReference type="PANTHER" id="PTHR11364">
    <property type="entry name" value="THIOSULFATE SULFERTANSFERASE"/>
    <property type="match status" value="1"/>
</dbReference>
<dbReference type="InterPro" id="IPR001307">
    <property type="entry name" value="Thiosulphate_STrfase_CS"/>
</dbReference>
<dbReference type="SMART" id="SM00450">
    <property type="entry name" value="RHOD"/>
    <property type="match status" value="2"/>
</dbReference>
<dbReference type="Proteomes" id="UP000248966">
    <property type="component" value="Unassembled WGS sequence"/>
</dbReference>
<comment type="caution">
    <text evidence="4">The sequence shown here is derived from an EMBL/GenBank/DDBJ whole genome shotgun (WGS) entry which is preliminary data.</text>
</comment>
<evidence type="ECO:0000313" key="5">
    <source>
        <dbReference type="EMBL" id="RAO14139.1"/>
    </source>
</evidence>
<keyword evidence="2" id="KW-0677">Repeat</keyword>
<dbReference type="Gene3D" id="3.40.250.10">
    <property type="entry name" value="Rhodanese-like domain"/>
    <property type="match status" value="2"/>
</dbReference>
<dbReference type="SUPFAM" id="SSF52821">
    <property type="entry name" value="Rhodanese/Cell cycle control phosphatase"/>
    <property type="match status" value="2"/>
</dbReference>
<protein>
    <submittedName>
        <fullName evidence="4">Thiosulfate sulfurtransferase</fullName>
    </submittedName>
</protein>
<feature type="domain" description="Rhodanese" evidence="3">
    <location>
        <begin position="23"/>
        <end position="140"/>
    </location>
</feature>
<dbReference type="CDD" id="cd01448">
    <property type="entry name" value="TST_Repeat_1"/>
    <property type="match status" value="1"/>
</dbReference>
<organism evidence="4 6">
    <name type="scientific">Micromonospora noduli</name>
    <dbReference type="NCBI Taxonomy" id="709876"/>
    <lineage>
        <taxon>Bacteria</taxon>
        <taxon>Bacillati</taxon>
        <taxon>Actinomycetota</taxon>
        <taxon>Actinomycetes</taxon>
        <taxon>Micromonosporales</taxon>
        <taxon>Micromonosporaceae</taxon>
        <taxon>Micromonospora</taxon>
    </lineage>
</organism>
<evidence type="ECO:0000313" key="6">
    <source>
        <dbReference type="Proteomes" id="UP000248966"/>
    </source>
</evidence>
<feature type="domain" description="Rhodanese" evidence="3">
    <location>
        <begin position="170"/>
        <end position="282"/>
    </location>
</feature>
<evidence type="ECO:0000313" key="7">
    <source>
        <dbReference type="Proteomes" id="UP000249045"/>
    </source>
</evidence>
<reference evidence="6 7" key="1">
    <citation type="submission" date="2018-03" db="EMBL/GenBank/DDBJ databases">
        <title>Defining the species Micromonospora saelicesensis and Micromonospora noduli under the framework of genomics.</title>
        <authorList>
            <person name="Riesco R."/>
            <person name="Trujillo M.E."/>
        </authorList>
    </citation>
    <scope>NUCLEOTIDE SEQUENCE [LARGE SCALE GENOMIC DNA]</scope>
    <source>
        <strain evidence="4 6">LAH08</strain>
        <strain evidence="5 7">MED15</strain>
    </source>
</reference>
<dbReference type="InterPro" id="IPR036873">
    <property type="entry name" value="Rhodanese-like_dom_sf"/>
</dbReference>
<name>A0A328N5M6_9ACTN</name>
<dbReference type="PANTHER" id="PTHR11364:SF27">
    <property type="entry name" value="SULFURTRANSFERASE"/>
    <property type="match status" value="1"/>
</dbReference>
<dbReference type="InterPro" id="IPR001763">
    <property type="entry name" value="Rhodanese-like_dom"/>
</dbReference>
<dbReference type="EMBL" id="PYAA01000031">
    <property type="protein sequence ID" value="RAN97025.1"/>
    <property type="molecule type" value="Genomic_DNA"/>
</dbReference>
<gene>
    <name evidence="4" type="ORF">LAH08_04725</name>
    <name evidence="5" type="ORF">MED15_04486</name>
</gene>